<dbReference type="GO" id="GO:0005737">
    <property type="term" value="C:cytoplasm"/>
    <property type="evidence" value="ECO:0007669"/>
    <property type="project" value="TreeGrafter"/>
</dbReference>
<protein>
    <submittedName>
        <fullName evidence="2">Sarcosine oxidase subunit beta</fullName>
    </submittedName>
</protein>
<evidence type="ECO:0000313" key="2">
    <source>
        <dbReference type="EMBL" id="TQM11764.1"/>
    </source>
</evidence>
<feature type="domain" description="FAD dependent oxidoreductase" evidence="1">
    <location>
        <begin position="8"/>
        <end position="361"/>
    </location>
</feature>
<dbReference type="Gene3D" id="3.50.50.60">
    <property type="entry name" value="FAD/NAD(P)-binding domain"/>
    <property type="match status" value="1"/>
</dbReference>
<dbReference type="OrthoDB" id="9806452at2"/>
<dbReference type="Gene3D" id="3.30.9.10">
    <property type="entry name" value="D-Amino Acid Oxidase, subunit A, domain 2"/>
    <property type="match status" value="1"/>
</dbReference>
<accession>A0A543DR34</accession>
<evidence type="ECO:0000259" key="1">
    <source>
        <dbReference type="Pfam" id="PF01266"/>
    </source>
</evidence>
<evidence type="ECO:0000313" key="3">
    <source>
        <dbReference type="Proteomes" id="UP000315677"/>
    </source>
</evidence>
<dbReference type="InterPro" id="IPR006076">
    <property type="entry name" value="FAD-dep_OxRdtase"/>
</dbReference>
<dbReference type="EMBL" id="VFPA01000002">
    <property type="protein sequence ID" value="TQM11764.1"/>
    <property type="molecule type" value="Genomic_DNA"/>
</dbReference>
<dbReference type="Pfam" id="PF01266">
    <property type="entry name" value="DAO"/>
    <property type="match status" value="1"/>
</dbReference>
<dbReference type="RefSeq" id="WP_142056144.1">
    <property type="nucleotide sequence ID" value="NZ_VFPA01000002.1"/>
</dbReference>
<dbReference type="Proteomes" id="UP000315677">
    <property type="component" value="Unassembled WGS sequence"/>
</dbReference>
<sequence length="386" mass="40314">MAHRFQHVVVGGGVYGCAVAHHLARSGRSVVLLEAATVASAASGGFGKRGVRGNKRDPRELPLLRRAYELWPGLSDVLGADVGYERTGGVNLIERPVTGMRGGLVAAAAHAQVQSALGVPTEVIDRDRVRGLLPEVSDAVVGALHAPLDGMGDQTATTRAYAAAARRHGAEIVEGARVSRFERAGSVVRAVVCADGERYEVGESLLVAANAGAAPLIARELDVRLPLWTILPQALRVRPAGASPVGLLVGHDHRTVSLKTVEDGVVMVSGGWLGRARTGTTAGEVVPDQVEGNLREAAAVFPVLAGARLLEAAADRPESCAQDQVPVIDVVPGTRNVLVAAGWTGHGFAIAPAVAELLGDWMLSGRRPRALDPFATDRFHPAERSA</sequence>
<dbReference type="PROSITE" id="PS51257">
    <property type="entry name" value="PROKAR_LIPOPROTEIN"/>
    <property type="match status" value="1"/>
</dbReference>
<dbReference type="SUPFAM" id="SSF51905">
    <property type="entry name" value="FAD/NAD(P)-binding domain"/>
    <property type="match status" value="1"/>
</dbReference>
<keyword evidence="3" id="KW-1185">Reference proteome</keyword>
<dbReference type="PANTHER" id="PTHR13847">
    <property type="entry name" value="SARCOSINE DEHYDROGENASE-RELATED"/>
    <property type="match status" value="1"/>
</dbReference>
<organism evidence="2 3">
    <name type="scientific">Pseudonocardia kunmingensis</name>
    <dbReference type="NCBI Taxonomy" id="630975"/>
    <lineage>
        <taxon>Bacteria</taxon>
        <taxon>Bacillati</taxon>
        <taxon>Actinomycetota</taxon>
        <taxon>Actinomycetes</taxon>
        <taxon>Pseudonocardiales</taxon>
        <taxon>Pseudonocardiaceae</taxon>
        <taxon>Pseudonocardia</taxon>
    </lineage>
</organism>
<dbReference type="InterPro" id="IPR036188">
    <property type="entry name" value="FAD/NAD-bd_sf"/>
</dbReference>
<reference evidence="2 3" key="1">
    <citation type="submission" date="2019-06" db="EMBL/GenBank/DDBJ databases">
        <title>Sequencing the genomes of 1000 actinobacteria strains.</title>
        <authorList>
            <person name="Klenk H.-P."/>
        </authorList>
    </citation>
    <scope>NUCLEOTIDE SEQUENCE [LARGE SCALE GENOMIC DNA]</scope>
    <source>
        <strain evidence="2 3">DSM 45301</strain>
    </source>
</reference>
<dbReference type="AlphaFoldDB" id="A0A543DR34"/>
<gene>
    <name evidence="2" type="ORF">FB558_4334</name>
</gene>
<proteinExistence type="predicted"/>
<comment type="caution">
    <text evidence="2">The sequence shown here is derived from an EMBL/GenBank/DDBJ whole genome shotgun (WGS) entry which is preliminary data.</text>
</comment>
<name>A0A543DR34_9PSEU</name>